<reference evidence="2 3" key="1">
    <citation type="submission" date="2019-03" db="EMBL/GenBank/DDBJ databases">
        <title>First draft genome of Liparis tanakae, snailfish: a comprehensive survey of snailfish specific genes.</title>
        <authorList>
            <person name="Kim W."/>
            <person name="Song I."/>
            <person name="Jeong J.-H."/>
            <person name="Kim D."/>
            <person name="Kim S."/>
            <person name="Ryu S."/>
            <person name="Song J.Y."/>
            <person name="Lee S.K."/>
        </authorList>
    </citation>
    <scope>NUCLEOTIDE SEQUENCE [LARGE SCALE GENOMIC DNA]</scope>
    <source>
        <tissue evidence="2">Muscle</tissue>
    </source>
</reference>
<feature type="region of interest" description="Disordered" evidence="1">
    <location>
        <begin position="1"/>
        <end position="22"/>
    </location>
</feature>
<comment type="caution">
    <text evidence="2">The sequence shown here is derived from an EMBL/GenBank/DDBJ whole genome shotgun (WGS) entry which is preliminary data.</text>
</comment>
<keyword evidence="3" id="KW-1185">Reference proteome</keyword>
<dbReference type="AlphaFoldDB" id="A0A4Z2FPS6"/>
<accession>A0A4Z2FPS6</accession>
<proteinExistence type="predicted"/>
<evidence type="ECO:0000256" key="1">
    <source>
        <dbReference type="SAM" id="MobiDB-lite"/>
    </source>
</evidence>
<dbReference type="EMBL" id="SRLO01000985">
    <property type="protein sequence ID" value="TNN43158.1"/>
    <property type="molecule type" value="Genomic_DNA"/>
</dbReference>
<evidence type="ECO:0000313" key="3">
    <source>
        <dbReference type="Proteomes" id="UP000314294"/>
    </source>
</evidence>
<dbReference type="Proteomes" id="UP000314294">
    <property type="component" value="Unassembled WGS sequence"/>
</dbReference>
<gene>
    <name evidence="2" type="ORF">EYF80_046643</name>
</gene>
<name>A0A4Z2FPS6_9TELE</name>
<feature type="compositionally biased region" description="Basic residues" evidence="1">
    <location>
        <begin position="10"/>
        <end position="22"/>
    </location>
</feature>
<protein>
    <submittedName>
        <fullName evidence="2">Uncharacterized protein</fullName>
    </submittedName>
</protein>
<sequence>MKNEKDIGHVSRRKGAQRRGIKHPRAEHIEHIEHIEHVEHVEHILSGWRAGRASGREGGLGNQTGGFPERNTHLQRSEARWTFFVRKHLLYNLRTSTLFHRGGIRHLDCVQKTEETERRATANFGSRV</sequence>
<evidence type="ECO:0000313" key="2">
    <source>
        <dbReference type="EMBL" id="TNN43158.1"/>
    </source>
</evidence>
<organism evidence="2 3">
    <name type="scientific">Liparis tanakae</name>
    <name type="common">Tanaka's snailfish</name>
    <dbReference type="NCBI Taxonomy" id="230148"/>
    <lineage>
        <taxon>Eukaryota</taxon>
        <taxon>Metazoa</taxon>
        <taxon>Chordata</taxon>
        <taxon>Craniata</taxon>
        <taxon>Vertebrata</taxon>
        <taxon>Euteleostomi</taxon>
        <taxon>Actinopterygii</taxon>
        <taxon>Neopterygii</taxon>
        <taxon>Teleostei</taxon>
        <taxon>Neoteleostei</taxon>
        <taxon>Acanthomorphata</taxon>
        <taxon>Eupercaria</taxon>
        <taxon>Perciformes</taxon>
        <taxon>Cottioidei</taxon>
        <taxon>Cottales</taxon>
        <taxon>Liparidae</taxon>
        <taxon>Liparis</taxon>
    </lineage>
</organism>